<feature type="compositionally biased region" description="Low complexity" evidence="1">
    <location>
        <begin position="65"/>
        <end position="79"/>
    </location>
</feature>
<feature type="compositionally biased region" description="Polar residues" evidence="1">
    <location>
        <begin position="10"/>
        <end position="24"/>
    </location>
</feature>
<evidence type="ECO:0000313" key="2">
    <source>
        <dbReference type="EMBL" id="KDQ56622.1"/>
    </source>
</evidence>
<keyword evidence="3" id="KW-1185">Reference proteome</keyword>
<feature type="region of interest" description="Disordered" evidence="1">
    <location>
        <begin position="59"/>
        <end position="79"/>
    </location>
</feature>
<dbReference type="EMBL" id="KL197721">
    <property type="protein sequence ID" value="KDQ56622.1"/>
    <property type="molecule type" value="Genomic_DNA"/>
</dbReference>
<reference evidence="3" key="1">
    <citation type="journal article" date="2014" name="Proc. Natl. Acad. Sci. U.S.A.">
        <title>Extensive sampling of basidiomycete genomes demonstrates inadequacy of the white-rot/brown-rot paradigm for wood decay fungi.</title>
        <authorList>
            <person name="Riley R."/>
            <person name="Salamov A.A."/>
            <person name="Brown D.W."/>
            <person name="Nagy L.G."/>
            <person name="Floudas D."/>
            <person name="Held B.W."/>
            <person name="Levasseur A."/>
            <person name="Lombard V."/>
            <person name="Morin E."/>
            <person name="Otillar R."/>
            <person name="Lindquist E.A."/>
            <person name="Sun H."/>
            <person name="LaButti K.M."/>
            <person name="Schmutz J."/>
            <person name="Jabbour D."/>
            <person name="Luo H."/>
            <person name="Baker S.E."/>
            <person name="Pisabarro A.G."/>
            <person name="Walton J.D."/>
            <person name="Blanchette R.A."/>
            <person name="Henrissat B."/>
            <person name="Martin F."/>
            <person name="Cullen D."/>
            <person name="Hibbett D.S."/>
            <person name="Grigoriev I.V."/>
        </authorList>
    </citation>
    <scope>NUCLEOTIDE SEQUENCE [LARGE SCALE GENOMIC DNA]</scope>
    <source>
        <strain evidence="3">MUCL 33604</strain>
    </source>
</reference>
<sequence length="79" mass="8630">MCGALMLTPWSPTTGSSDPPQTHVSEGRLENEMASQFAVSSSYFLSISHVTHRPTKLASQWLNTSNRSSSSSCRRSPTK</sequence>
<protein>
    <submittedName>
        <fullName evidence="2">Uncharacterized protein</fullName>
    </submittedName>
</protein>
<dbReference type="AlphaFoldDB" id="A0A067PZD6"/>
<dbReference type="Proteomes" id="UP000027265">
    <property type="component" value="Unassembled WGS sequence"/>
</dbReference>
<evidence type="ECO:0000256" key="1">
    <source>
        <dbReference type="SAM" id="MobiDB-lite"/>
    </source>
</evidence>
<accession>A0A067PZD6</accession>
<dbReference type="HOGENOM" id="CLU_2606363_0_0_1"/>
<dbReference type="InParanoid" id="A0A067PZD6"/>
<evidence type="ECO:0000313" key="3">
    <source>
        <dbReference type="Proteomes" id="UP000027265"/>
    </source>
</evidence>
<gene>
    <name evidence="2" type="ORF">JAAARDRAFT_296359</name>
</gene>
<feature type="region of interest" description="Disordered" evidence="1">
    <location>
        <begin position="1"/>
        <end position="28"/>
    </location>
</feature>
<name>A0A067PZD6_9AGAM</name>
<organism evidence="2 3">
    <name type="scientific">Jaapia argillacea MUCL 33604</name>
    <dbReference type="NCBI Taxonomy" id="933084"/>
    <lineage>
        <taxon>Eukaryota</taxon>
        <taxon>Fungi</taxon>
        <taxon>Dikarya</taxon>
        <taxon>Basidiomycota</taxon>
        <taxon>Agaricomycotina</taxon>
        <taxon>Agaricomycetes</taxon>
        <taxon>Agaricomycetidae</taxon>
        <taxon>Jaapiales</taxon>
        <taxon>Jaapiaceae</taxon>
        <taxon>Jaapia</taxon>
    </lineage>
</organism>
<proteinExistence type="predicted"/>